<dbReference type="GO" id="GO:0007155">
    <property type="term" value="P:cell adhesion"/>
    <property type="evidence" value="ECO:0007669"/>
    <property type="project" value="InterPro"/>
</dbReference>
<evidence type="ECO:0000256" key="10">
    <source>
        <dbReference type="SAM" id="MobiDB-lite"/>
    </source>
</evidence>
<keyword evidence="8 11" id="KW-0472">Membrane</keyword>
<dbReference type="GO" id="GO:0016020">
    <property type="term" value="C:membrane"/>
    <property type="evidence" value="ECO:0007669"/>
    <property type="project" value="UniProtKB-SubCell"/>
</dbReference>
<evidence type="ECO:0000256" key="5">
    <source>
        <dbReference type="ARBA" id="ARBA00022490"/>
    </source>
</evidence>
<evidence type="ECO:0000256" key="2">
    <source>
        <dbReference type="ARBA" id="ARBA00004496"/>
    </source>
</evidence>
<evidence type="ECO:0000256" key="8">
    <source>
        <dbReference type="ARBA" id="ARBA00023136"/>
    </source>
</evidence>
<comment type="subcellular location">
    <subcellularLocation>
        <location evidence="2">Cytoplasm</location>
    </subcellularLocation>
    <subcellularLocation>
        <location evidence="1">Membrane</location>
        <topology evidence="1">Single-pass membrane protein</topology>
    </subcellularLocation>
</comment>
<keyword evidence="14" id="KW-1185">Reference proteome</keyword>
<keyword evidence="6 11" id="KW-0812">Transmembrane</keyword>
<organism evidence="13 14">
    <name type="scientific">Blomia tropicalis</name>
    <name type="common">Mite</name>
    <dbReference type="NCBI Taxonomy" id="40697"/>
    <lineage>
        <taxon>Eukaryota</taxon>
        <taxon>Metazoa</taxon>
        <taxon>Ecdysozoa</taxon>
        <taxon>Arthropoda</taxon>
        <taxon>Chelicerata</taxon>
        <taxon>Arachnida</taxon>
        <taxon>Acari</taxon>
        <taxon>Acariformes</taxon>
        <taxon>Sarcoptiformes</taxon>
        <taxon>Astigmata</taxon>
        <taxon>Glycyphagoidea</taxon>
        <taxon>Echimyopodidae</taxon>
        <taxon>Blomia</taxon>
    </lineage>
</organism>
<evidence type="ECO:0000256" key="11">
    <source>
        <dbReference type="SAM" id="Phobius"/>
    </source>
</evidence>
<feature type="region of interest" description="Disordered" evidence="10">
    <location>
        <begin position="796"/>
        <end position="856"/>
    </location>
</feature>
<proteinExistence type="inferred from homology"/>
<evidence type="ECO:0000313" key="13">
    <source>
        <dbReference type="EMBL" id="KAJ6224876.1"/>
    </source>
</evidence>
<evidence type="ECO:0000256" key="9">
    <source>
        <dbReference type="ARBA" id="ARBA00023203"/>
    </source>
</evidence>
<protein>
    <recommendedName>
        <fullName evidence="4">Vinculin</fullName>
    </recommendedName>
</protein>
<dbReference type="InterPro" id="IPR017997">
    <property type="entry name" value="Vinculin"/>
</dbReference>
<feature type="domain" description="V-type proton ATPase subunit S1/VOA1 transmembrane" evidence="12">
    <location>
        <begin position="1346"/>
        <end position="1383"/>
    </location>
</feature>
<comment type="similarity">
    <text evidence="3">Belongs to the vinculin/alpha-catenin family.</text>
</comment>
<dbReference type="GO" id="GO:0051015">
    <property type="term" value="F:actin filament binding"/>
    <property type="evidence" value="ECO:0007669"/>
    <property type="project" value="InterPro"/>
</dbReference>
<comment type="caution">
    <text evidence="13">The sequence shown here is derived from an EMBL/GenBank/DDBJ whole genome shotgun (WGS) entry which is preliminary data.</text>
</comment>
<dbReference type="EMBL" id="JAPWDV010000001">
    <property type="protein sequence ID" value="KAJ6224876.1"/>
    <property type="molecule type" value="Genomic_DNA"/>
</dbReference>
<reference evidence="13" key="1">
    <citation type="submission" date="2022-12" db="EMBL/GenBank/DDBJ databases">
        <title>Genome assemblies of Blomia tropicalis.</title>
        <authorList>
            <person name="Cui Y."/>
        </authorList>
    </citation>
    <scope>NUCLEOTIDE SEQUENCE</scope>
    <source>
        <tissue evidence="13">Adult mites</tissue>
    </source>
</reference>
<dbReference type="PANTHER" id="PTHR46180">
    <property type="entry name" value="VINCULIN"/>
    <property type="match status" value="1"/>
</dbReference>
<keyword evidence="7 11" id="KW-1133">Transmembrane helix</keyword>
<keyword evidence="5" id="KW-0963">Cytoplasm</keyword>
<dbReference type="InterPro" id="IPR036723">
    <property type="entry name" value="Alpha-catenin/vinculin-like_sf"/>
</dbReference>
<evidence type="ECO:0000256" key="3">
    <source>
        <dbReference type="ARBA" id="ARBA00008376"/>
    </source>
</evidence>
<gene>
    <name evidence="13" type="ORF">RDWZM_003421</name>
</gene>
<feature type="compositionally biased region" description="Pro residues" evidence="10">
    <location>
        <begin position="824"/>
        <end position="842"/>
    </location>
</feature>
<evidence type="ECO:0000256" key="7">
    <source>
        <dbReference type="ARBA" id="ARBA00022989"/>
    </source>
</evidence>
<dbReference type="PRINTS" id="PR00806">
    <property type="entry name" value="VINCULIN"/>
</dbReference>
<keyword evidence="9" id="KW-0009">Actin-binding</keyword>
<dbReference type="Pfam" id="PF20520">
    <property type="entry name" value="Ac45-VOA1_TM"/>
    <property type="match status" value="1"/>
</dbReference>
<dbReference type="GO" id="GO:0071944">
    <property type="term" value="C:cell periphery"/>
    <property type="evidence" value="ECO:0007669"/>
    <property type="project" value="UniProtKB-ARBA"/>
</dbReference>
<feature type="transmembrane region" description="Helical" evidence="11">
    <location>
        <begin position="1351"/>
        <end position="1377"/>
    </location>
</feature>
<sequence>MPSFHTKTIEGIIEPVAQQVERLVILHQEAEDGNAMPDLERPVLGVSKAVTNLVKVGRETINSSDDPILKQDMPASLQSVERASRLLEEASVMLKVDAYSQPARKKLIDGSRGILQGTSLLLSCFDESEVRKIIKECRKVLEYLAVAEVIDSMEDLVQFVKDLSPCLTKVSREVGHREKELTHQVHRESLMRSLESIKTLAPILICAMKIYVQLLDQRKKVDEAAENRNYLAYRMTDEINEIIRVLQLTTYDEDEWESDDLNRIKKAQNAIISKLSSAHDWLEDPTAVSGGVGEKSVRSILDNARKIAELAQPDDRDAIRKLASDIGSMVDALVELRDEGKGASPQAQSLGHAINNKVKELAALVNRAIGNIERSGTQGPAHTSSGKYEQAFKWLSNMDYDDKGVGPQAIKAIVQESRRIGQTCPSSQREDIYDLCNEVEMLTRQLEDLCRRGQANTPQAQELARKLNHKLQELKRLMERALITRVVDDFIDIYSPLKQFTDAVHAPEGVPNREMNFQEKANNLSQFSTRMSQTSRHVATGLAPNKRLAEGILNLANDVESITPQLISAGRIRLAHPDNKSADEHFENLKQQYQDNIEKLRTLVDESVDSVRFVNASEDGILKYTTLCENAIANRQPQSMVENTSNIARLANRVLGVAKQEADNSEDYNFISNINRAADDLQRAIPSMVQNAKNVALNINDPEAASRWRESNRQLINSVSDVKNSLTPELPDISQLSMNDNGDSYVKSNSSTIDSASMNKAKTMSNDEFKDIFASLDGFVPDSPRVRDTISAQAAPVPVYSSRQPQYTSSYNQVPRTQESTYVPPRPPPPMNNVAPPRPPPPETDDEYDDRFPTLQPNQPIMMAAHDLHQEVRQWSSKENEIIAAAKRMAIHMARLSAYCGGQGTKKDLIACAKLIAESSEEVTRLAKDQAKLCTDKRMRTNILQVCERIPTIGTQLRILSTVKATLLGAQGSQEDQEATEMLIGNAQNLMQSVKETVRACEASSIKIRTDSGVRVLWSSVPLLVWSNTPSSSSSGVIDKQSFNTLVDSIDTKDLIEDYSKLKTPIAVFVQKDLSLEQFSSNEAPFVASLFTQSHLNPTFFANVNKPEQIYSNFKGHDQASLKDNVVIHLPGSSLKENDEMIHSLVEKYNLTGQAMTLMLTGENNEYLNEKKRFRRAIENDKPFFGTYPNEKEACVLVSVSKATLTLDTKSDKQEKFFYGQPSISSGECVKSAGKIRRAEKVKLSFKSNEGNLYVTFGFMSESNGSYWNIKSLELSLEPKHGSFESKLPDSWTLNDLSFSCSNLTVKLVNGSSQGKVSFDLFQIQPFFNSEDKEVKFKENSNCAVWFTIPMWSGLIVILILIAILYSGIMALMSIITPDRFENPKGRQLIITNVEE</sequence>
<feature type="compositionally biased region" description="Polar residues" evidence="10">
    <location>
        <begin position="801"/>
        <end position="821"/>
    </location>
</feature>
<evidence type="ECO:0000259" key="12">
    <source>
        <dbReference type="Pfam" id="PF20520"/>
    </source>
</evidence>
<dbReference type="Gene3D" id="1.20.120.810">
    <property type="entry name" value="Vinculin, Vh2 four-helix bundle"/>
    <property type="match status" value="2"/>
</dbReference>
<evidence type="ECO:0000256" key="1">
    <source>
        <dbReference type="ARBA" id="ARBA00004167"/>
    </source>
</evidence>
<dbReference type="Proteomes" id="UP001142055">
    <property type="component" value="Chromosome 1"/>
</dbReference>
<evidence type="ECO:0000313" key="14">
    <source>
        <dbReference type="Proteomes" id="UP001142055"/>
    </source>
</evidence>
<evidence type="ECO:0000256" key="4">
    <source>
        <dbReference type="ARBA" id="ARBA00014125"/>
    </source>
</evidence>
<dbReference type="InterPro" id="IPR006077">
    <property type="entry name" value="Vinculin/catenin"/>
</dbReference>
<accession>A0A9Q0RT10</accession>
<dbReference type="OMA" id="CYCCWQG"/>
<dbReference type="Pfam" id="PF01044">
    <property type="entry name" value="Vinculin"/>
    <property type="match status" value="1"/>
</dbReference>
<dbReference type="SUPFAM" id="SSF47220">
    <property type="entry name" value="alpha-catenin/vinculin-like"/>
    <property type="match status" value="6"/>
</dbReference>
<name>A0A9Q0RT10_BLOTA</name>
<dbReference type="InterPro" id="IPR046756">
    <property type="entry name" value="VAS1/VOA1_TM"/>
</dbReference>
<evidence type="ECO:0000256" key="6">
    <source>
        <dbReference type="ARBA" id="ARBA00022692"/>
    </source>
</evidence>
<dbReference type="Gene3D" id="1.20.120.230">
    <property type="entry name" value="Alpha-catenin/vinculin-like"/>
    <property type="match status" value="4"/>
</dbReference>
<dbReference type="GO" id="GO:0005737">
    <property type="term" value="C:cytoplasm"/>
    <property type="evidence" value="ECO:0007669"/>
    <property type="project" value="UniProtKB-SubCell"/>
</dbReference>